<dbReference type="InterPro" id="IPR013766">
    <property type="entry name" value="Thioredoxin_domain"/>
</dbReference>
<dbReference type="InterPro" id="IPR036249">
    <property type="entry name" value="Thioredoxin-like_sf"/>
</dbReference>
<evidence type="ECO:0000256" key="2">
    <source>
        <dbReference type="ARBA" id="ARBA00022748"/>
    </source>
</evidence>
<dbReference type="GO" id="GO:0016853">
    <property type="term" value="F:isomerase activity"/>
    <property type="evidence" value="ECO:0007669"/>
    <property type="project" value="UniProtKB-KW"/>
</dbReference>
<dbReference type="OrthoDB" id="1094665at2"/>
<dbReference type="PANTHER" id="PTHR42852">
    <property type="entry name" value="THIOL:DISULFIDE INTERCHANGE PROTEIN DSBE"/>
    <property type="match status" value="1"/>
</dbReference>
<dbReference type="EMBL" id="FXTB01000001">
    <property type="protein sequence ID" value="SMO42133.1"/>
    <property type="molecule type" value="Genomic_DNA"/>
</dbReference>
<evidence type="ECO:0000256" key="4">
    <source>
        <dbReference type="ARBA" id="ARBA00023284"/>
    </source>
</evidence>
<keyword evidence="5" id="KW-0732">Signal</keyword>
<dbReference type="GO" id="GO:0030313">
    <property type="term" value="C:cell envelope"/>
    <property type="evidence" value="ECO:0007669"/>
    <property type="project" value="UniProtKB-SubCell"/>
</dbReference>
<feature type="chain" id="PRO_5022174461" evidence="5">
    <location>
        <begin position="26"/>
        <end position="457"/>
    </location>
</feature>
<organism evidence="7 8">
    <name type="scientific">Saccharicrinis carchari</name>
    <dbReference type="NCBI Taxonomy" id="1168039"/>
    <lineage>
        <taxon>Bacteria</taxon>
        <taxon>Pseudomonadati</taxon>
        <taxon>Bacteroidota</taxon>
        <taxon>Bacteroidia</taxon>
        <taxon>Marinilabiliales</taxon>
        <taxon>Marinilabiliaceae</taxon>
        <taxon>Saccharicrinis</taxon>
    </lineage>
</organism>
<evidence type="ECO:0000313" key="7">
    <source>
        <dbReference type="EMBL" id="SMO42133.1"/>
    </source>
</evidence>
<protein>
    <submittedName>
        <fullName evidence="7">Thiol-disulfide isomerase or thioredoxin</fullName>
    </submittedName>
</protein>
<comment type="subcellular location">
    <subcellularLocation>
        <location evidence="1">Cell envelope</location>
    </subcellularLocation>
</comment>
<reference evidence="7 8" key="1">
    <citation type="submission" date="2017-05" db="EMBL/GenBank/DDBJ databases">
        <authorList>
            <person name="Varghese N."/>
            <person name="Submissions S."/>
        </authorList>
    </citation>
    <scope>NUCLEOTIDE SEQUENCE [LARGE SCALE GENOMIC DNA]</scope>
    <source>
        <strain evidence="7 8">DSM 27040</strain>
    </source>
</reference>
<dbReference type="RefSeq" id="WP_142532045.1">
    <property type="nucleotide sequence ID" value="NZ_FXTB01000001.1"/>
</dbReference>
<evidence type="ECO:0000313" key="8">
    <source>
        <dbReference type="Proteomes" id="UP000319040"/>
    </source>
</evidence>
<proteinExistence type="predicted"/>
<dbReference type="Gene3D" id="3.40.30.10">
    <property type="entry name" value="Glutaredoxin"/>
    <property type="match status" value="1"/>
</dbReference>
<feature type="domain" description="Thioredoxin" evidence="6">
    <location>
        <begin position="316"/>
        <end position="456"/>
    </location>
</feature>
<keyword evidence="4" id="KW-0676">Redox-active center</keyword>
<dbReference type="PROSITE" id="PS51352">
    <property type="entry name" value="THIOREDOXIN_2"/>
    <property type="match status" value="1"/>
</dbReference>
<feature type="signal peptide" evidence="5">
    <location>
        <begin position="1"/>
        <end position="25"/>
    </location>
</feature>
<dbReference type="InterPro" id="IPR050553">
    <property type="entry name" value="Thioredoxin_ResA/DsbE_sf"/>
</dbReference>
<evidence type="ECO:0000256" key="5">
    <source>
        <dbReference type="SAM" id="SignalP"/>
    </source>
</evidence>
<dbReference type="GO" id="GO:0017004">
    <property type="term" value="P:cytochrome complex assembly"/>
    <property type="evidence" value="ECO:0007669"/>
    <property type="project" value="UniProtKB-KW"/>
</dbReference>
<dbReference type="SUPFAM" id="SSF52833">
    <property type="entry name" value="Thioredoxin-like"/>
    <property type="match status" value="1"/>
</dbReference>
<dbReference type="PROSITE" id="PS51257">
    <property type="entry name" value="PROKAR_LIPOPROTEIN"/>
    <property type="match status" value="1"/>
</dbReference>
<keyword evidence="7" id="KW-0413">Isomerase</keyword>
<evidence type="ECO:0000256" key="1">
    <source>
        <dbReference type="ARBA" id="ARBA00004196"/>
    </source>
</evidence>
<dbReference type="InterPro" id="IPR013740">
    <property type="entry name" value="Redoxin"/>
</dbReference>
<dbReference type="PANTHER" id="PTHR42852:SF6">
    <property type="entry name" value="THIOL:DISULFIDE INTERCHANGE PROTEIN DSBE"/>
    <property type="match status" value="1"/>
</dbReference>
<evidence type="ECO:0000259" key="6">
    <source>
        <dbReference type="PROSITE" id="PS51352"/>
    </source>
</evidence>
<evidence type="ECO:0000256" key="3">
    <source>
        <dbReference type="ARBA" id="ARBA00023157"/>
    </source>
</evidence>
<keyword evidence="2" id="KW-0201">Cytochrome c-type biogenesis</keyword>
<sequence length="457" mass="53821">MKIKNIISCASLLVAVMLSSCSKYEEDDVVIKFKVENKTFETLTLYCDLSIREIQIDDNGEGECVLSDIDHSYASLHYGEESRQIFIEKKDRIEISFDGFDFIKSFKFIGAKERIVDYLNSFSITRIKPSDYQLSFSDFEKRLWELDKESQDLFSARKFQETFPVFYKMESNKIKYAYAQSLLMYPVGHSFHTKGNSYTPDDEYYNSIQKMMVEDEDIIGVMPYREFLKEGAYISYRNSEPSTNFYDKTLLKMKFFIENFKNDIVKQSMLNYLAVEYIHRYGIDNISELQRYYDTYVQIPELRKIYSEVYDKYDTLSFGKPSPDFNATDKDGKLYSLKDFLGKYVYIDIWATWCGPCRKEIPALHNLSKQFSDKNINFLSLSVDTDKDKWLNMINQNKEMAGYQLYLGNKSQFQKNYRVNSIPRFILLDKKGHIIKKEMTLPSSEQTIQFLNSLEGI</sequence>
<dbReference type="AlphaFoldDB" id="A0A521B4Y3"/>
<keyword evidence="8" id="KW-1185">Reference proteome</keyword>
<gene>
    <name evidence="7" type="ORF">SAMN06265379_101704</name>
</gene>
<dbReference type="Pfam" id="PF08534">
    <property type="entry name" value="Redoxin"/>
    <property type="match status" value="1"/>
</dbReference>
<dbReference type="Proteomes" id="UP000319040">
    <property type="component" value="Unassembled WGS sequence"/>
</dbReference>
<dbReference type="CDD" id="cd02966">
    <property type="entry name" value="TlpA_like_family"/>
    <property type="match status" value="1"/>
</dbReference>
<name>A0A521B4Y3_SACCC</name>
<keyword evidence="3" id="KW-1015">Disulfide bond</keyword>
<accession>A0A521B4Y3</accession>